<comment type="caution">
    <text evidence="1">The sequence shown here is derived from an EMBL/GenBank/DDBJ whole genome shotgun (WGS) entry which is preliminary data.</text>
</comment>
<keyword evidence="2" id="KW-1185">Reference proteome</keyword>
<dbReference type="EMBL" id="QSLN01000002">
    <property type="protein sequence ID" value="RDV84174.1"/>
    <property type="molecule type" value="Genomic_DNA"/>
</dbReference>
<dbReference type="AlphaFoldDB" id="A0A3D8P4P8"/>
<dbReference type="Proteomes" id="UP000256329">
    <property type="component" value="Unassembled WGS sequence"/>
</dbReference>
<evidence type="ECO:0000313" key="1">
    <source>
        <dbReference type="EMBL" id="RDV84174.1"/>
    </source>
</evidence>
<reference evidence="1 2" key="1">
    <citation type="submission" date="2018-08" db="EMBL/GenBank/DDBJ databases">
        <title>Form III RuBisCO-mediated autotrophy in Thermodesulfobium bacteria.</title>
        <authorList>
            <person name="Toshchakov S.V."/>
            <person name="Kublanov I.V."/>
            <person name="Frolov E."/>
            <person name="Bonch-Osmolovskaya E.A."/>
            <person name="Tourova T.P."/>
            <person name="Chernych N.A."/>
            <person name="Lebedinsky A.V."/>
        </authorList>
    </citation>
    <scope>NUCLEOTIDE SEQUENCE [LARGE SCALE GENOMIC DNA]</scope>
    <source>
        <strain evidence="1 2">SR</strain>
    </source>
</reference>
<organism evidence="1 2">
    <name type="scientific">Ammonifex thiophilus</name>
    <dbReference type="NCBI Taxonomy" id="444093"/>
    <lineage>
        <taxon>Bacteria</taxon>
        <taxon>Bacillati</taxon>
        <taxon>Bacillota</taxon>
        <taxon>Clostridia</taxon>
        <taxon>Thermoanaerobacterales</taxon>
        <taxon>Thermoanaerobacteraceae</taxon>
        <taxon>Ammonifex</taxon>
    </lineage>
</organism>
<sequence length="168" mass="17925">MLRVAVIDGQGGGIGRVIVEKLRKALPKEEVEIIALGTNAIATAEMLRAGANDGASGENAVVYNAERVDIILGTIAAVIAHSMLGELTPKMAEAVAKSPAKKILLHLNRANVEIVGSSTEPLPHLIDMMVAQVAEELRKRKGTEIQDNSPSESWRPSFALARRKLAES</sequence>
<dbReference type="OrthoDB" id="9797117at2"/>
<protein>
    <submittedName>
        <fullName evidence="1">DUF3842 family protein</fullName>
    </submittedName>
</protein>
<evidence type="ECO:0000313" key="2">
    <source>
        <dbReference type="Proteomes" id="UP000256329"/>
    </source>
</evidence>
<dbReference type="InterPro" id="IPR024208">
    <property type="entry name" value="DUF3842"/>
</dbReference>
<proteinExistence type="predicted"/>
<dbReference type="Pfam" id="PF12953">
    <property type="entry name" value="DUF3842"/>
    <property type="match status" value="1"/>
</dbReference>
<name>A0A3D8P4P8_9THEO</name>
<gene>
    <name evidence="1" type="ORF">DXX99_02355</name>
</gene>
<accession>A0A3D8P4P8</accession>